<dbReference type="InterPro" id="IPR019478">
    <property type="entry name" value="Sirohaem_synthase_dimer_dom"/>
</dbReference>
<dbReference type="Gene3D" id="3.30.160.110">
    <property type="entry name" value="Siroheme synthase, domain 2"/>
    <property type="match status" value="1"/>
</dbReference>
<keyword evidence="10" id="KW-1185">Reference proteome</keyword>
<evidence type="ECO:0000259" key="7">
    <source>
        <dbReference type="Pfam" id="PF00590"/>
    </source>
</evidence>
<dbReference type="PANTHER" id="PTHR35330:SF1">
    <property type="entry name" value="SIROHEME BIOSYNTHESIS PROTEIN MET8"/>
    <property type="match status" value="1"/>
</dbReference>
<dbReference type="InterPro" id="IPR006367">
    <property type="entry name" value="Sirohaem_synthase_N"/>
</dbReference>
<evidence type="ECO:0000256" key="6">
    <source>
        <dbReference type="ARBA" id="ARBA00047561"/>
    </source>
</evidence>
<proteinExistence type="predicted"/>
<dbReference type="PANTHER" id="PTHR35330">
    <property type="entry name" value="SIROHEME BIOSYNTHESIS PROTEIN MET8"/>
    <property type="match status" value="1"/>
</dbReference>
<dbReference type="GO" id="GO:0004325">
    <property type="term" value="F:ferrochelatase activity"/>
    <property type="evidence" value="ECO:0007669"/>
    <property type="project" value="InterPro"/>
</dbReference>
<dbReference type="InterPro" id="IPR028161">
    <property type="entry name" value="Met8-like"/>
</dbReference>
<reference evidence="10" key="1">
    <citation type="submission" date="2018-05" db="EMBL/GenBank/DDBJ databases">
        <authorList>
            <person name="Li X."/>
        </authorList>
    </citation>
    <scope>NUCLEOTIDE SEQUENCE [LARGE SCALE GENOMIC DNA]</scope>
    <source>
        <strain evidence="10">HKS-05</strain>
    </source>
</reference>
<keyword evidence="4" id="KW-0520">NAD</keyword>
<dbReference type="SUPFAM" id="SSF53790">
    <property type="entry name" value="Tetrapyrrole methylase"/>
    <property type="match status" value="1"/>
</dbReference>
<evidence type="ECO:0000259" key="8">
    <source>
        <dbReference type="Pfam" id="PF10414"/>
    </source>
</evidence>
<dbReference type="InterPro" id="IPR035996">
    <property type="entry name" value="4pyrrol_Methylase_sf"/>
</dbReference>
<dbReference type="Gene3D" id="3.40.1010.10">
    <property type="entry name" value="Cobalt-precorrin-4 Transmethylase, Domain 1"/>
    <property type="match status" value="1"/>
</dbReference>
<dbReference type="GO" id="GO:0019354">
    <property type="term" value="P:siroheme biosynthetic process"/>
    <property type="evidence" value="ECO:0007669"/>
    <property type="project" value="UniProtKB-UniPathway"/>
</dbReference>
<comment type="catalytic activity">
    <reaction evidence="6">
        <text>precorrin-2 + NAD(+) = sirohydrochlorin + NADH + 2 H(+)</text>
        <dbReference type="Rhea" id="RHEA:15613"/>
        <dbReference type="ChEBI" id="CHEBI:15378"/>
        <dbReference type="ChEBI" id="CHEBI:57540"/>
        <dbReference type="ChEBI" id="CHEBI:57945"/>
        <dbReference type="ChEBI" id="CHEBI:58351"/>
        <dbReference type="ChEBI" id="CHEBI:58827"/>
        <dbReference type="EC" id="1.3.1.76"/>
    </reaction>
</comment>
<protein>
    <recommendedName>
        <fullName evidence="2">precorrin-2 dehydrogenase</fullName>
        <ecNumber evidence="2">1.3.1.76</ecNumber>
    </recommendedName>
</protein>
<sequence length="294" mass="30305">MDAFPAFFPLAGRTVVIAGAGEAAAVKARLFEGSPARIVRLEGDAALDASAYAGAALAFVASADDVFAEGAAAAARAAHVPVNVVDRPALCDFTTPAVIDRGEVVAAIGTGGASPMLATLLRHDIEARVPQGAGRVAALFRSLQDEVRQALPEPHRRRAFLRAALTGRAAEAAMAGDMERAESLLRAALASDAPAPGLVQFIDARGPADLLTLRAARALAAADVLVCDPDADEEVLGLARRDAERLAPQSSERLADLAAQGRRVARLIVGTHWRAEHAALDAAGVDTEVLPIAG</sequence>
<dbReference type="SUPFAM" id="SSF51735">
    <property type="entry name" value="NAD(P)-binding Rossmann-fold domains"/>
    <property type="match status" value="1"/>
</dbReference>
<feature type="domain" description="Sirohaem synthase dimerisation" evidence="8">
    <location>
        <begin position="134"/>
        <end position="189"/>
    </location>
</feature>
<dbReference type="Proteomes" id="UP000249842">
    <property type="component" value="Unassembled WGS sequence"/>
</dbReference>
<organism evidence="9 10">
    <name type="scientific">Phenylobacterium hankyongense</name>
    <dbReference type="NCBI Taxonomy" id="1813876"/>
    <lineage>
        <taxon>Bacteria</taxon>
        <taxon>Pseudomonadati</taxon>
        <taxon>Pseudomonadota</taxon>
        <taxon>Alphaproteobacteria</taxon>
        <taxon>Caulobacterales</taxon>
        <taxon>Caulobacteraceae</taxon>
        <taxon>Phenylobacterium</taxon>
    </lineage>
</organism>
<dbReference type="GO" id="GO:0008168">
    <property type="term" value="F:methyltransferase activity"/>
    <property type="evidence" value="ECO:0007669"/>
    <property type="project" value="InterPro"/>
</dbReference>
<evidence type="ECO:0000256" key="3">
    <source>
        <dbReference type="ARBA" id="ARBA00023002"/>
    </source>
</evidence>
<dbReference type="Pfam" id="PF13241">
    <property type="entry name" value="NAD_binding_7"/>
    <property type="match status" value="1"/>
</dbReference>
<dbReference type="EC" id="1.3.1.76" evidence="2"/>
<dbReference type="InterPro" id="IPR036291">
    <property type="entry name" value="NAD(P)-bd_dom_sf"/>
</dbReference>
<evidence type="ECO:0000256" key="5">
    <source>
        <dbReference type="ARBA" id="ARBA00023244"/>
    </source>
</evidence>
<dbReference type="SUPFAM" id="SSF75615">
    <property type="entry name" value="Siroheme synthase middle domains-like"/>
    <property type="match status" value="1"/>
</dbReference>
<dbReference type="EMBL" id="QFYP01000001">
    <property type="protein sequence ID" value="RAK59776.1"/>
    <property type="molecule type" value="Genomic_DNA"/>
</dbReference>
<evidence type="ECO:0000256" key="2">
    <source>
        <dbReference type="ARBA" id="ARBA00012400"/>
    </source>
</evidence>
<dbReference type="InterPro" id="IPR014777">
    <property type="entry name" value="4pyrrole_Mease_sub1"/>
</dbReference>
<keyword evidence="5" id="KW-0627">Porphyrin biosynthesis</keyword>
<evidence type="ECO:0000313" key="9">
    <source>
        <dbReference type="EMBL" id="RAK59776.1"/>
    </source>
</evidence>
<accession>A0A328B1I7</accession>
<dbReference type="UniPathway" id="UPA00262">
    <property type="reaction ID" value="UER00222"/>
</dbReference>
<name>A0A328B1I7_9CAUL</name>
<comment type="caution">
    <text evidence="9">The sequence shown here is derived from an EMBL/GenBank/DDBJ whole genome shotgun (WGS) entry which is preliminary data.</text>
</comment>
<dbReference type="Pfam" id="PF10414">
    <property type="entry name" value="CysG_dimeriser"/>
    <property type="match status" value="1"/>
</dbReference>
<evidence type="ECO:0000256" key="1">
    <source>
        <dbReference type="ARBA" id="ARBA00005010"/>
    </source>
</evidence>
<dbReference type="InterPro" id="IPR000878">
    <property type="entry name" value="4pyrrol_Mease"/>
</dbReference>
<dbReference type="Gene3D" id="1.10.8.210">
    <property type="entry name" value="Sirohaem synthase, dimerisation domain"/>
    <property type="match status" value="1"/>
</dbReference>
<dbReference type="AlphaFoldDB" id="A0A328B1I7"/>
<gene>
    <name evidence="9" type="ORF">DJ021_08160</name>
</gene>
<dbReference type="GO" id="GO:0043115">
    <property type="term" value="F:precorrin-2 dehydrogenase activity"/>
    <property type="evidence" value="ECO:0007669"/>
    <property type="project" value="UniProtKB-EC"/>
</dbReference>
<evidence type="ECO:0000256" key="4">
    <source>
        <dbReference type="ARBA" id="ARBA00023027"/>
    </source>
</evidence>
<feature type="domain" description="Tetrapyrrole methylase" evidence="7">
    <location>
        <begin position="207"/>
        <end position="291"/>
    </location>
</feature>
<dbReference type="OrthoDB" id="9815856at2"/>
<comment type="pathway">
    <text evidence="1">Porphyrin-containing compound metabolism; siroheme biosynthesis; sirohydrochlorin from precorrin-2: step 1/1.</text>
</comment>
<dbReference type="Pfam" id="PF00590">
    <property type="entry name" value="TP_methylase"/>
    <property type="match status" value="1"/>
</dbReference>
<keyword evidence="3" id="KW-0560">Oxidoreductase</keyword>
<dbReference type="InterPro" id="IPR037115">
    <property type="entry name" value="Sirohaem_synt_dimer_dom_sf"/>
</dbReference>
<dbReference type="RefSeq" id="WP_111457069.1">
    <property type="nucleotide sequence ID" value="NZ_QFYP01000001.1"/>
</dbReference>
<evidence type="ECO:0000313" key="10">
    <source>
        <dbReference type="Proteomes" id="UP000249842"/>
    </source>
</evidence>
<dbReference type="Gene3D" id="3.40.50.720">
    <property type="entry name" value="NAD(P)-binding Rossmann-like Domain"/>
    <property type="match status" value="1"/>
</dbReference>
<dbReference type="NCBIfam" id="TIGR01470">
    <property type="entry name" value="cysG_Nterm"/>
    <property type="match status" value="1"/>
</dbReference>